<keyword evidence="1" id="KW-0472">Membrane</keyword>
<dbReference type="AlphaFoldDB" id="A0A1I1L4W6"/>
<dbReference type="Proteomes" id="UP000199161">
    <property type="component" value="Unassembled WGS sequence"/>
</dbReference>
<feature type="transmembrane region" description="Helical" evidence="1">
    <location>
        <begin position="20"/>
        <end position="41"/>
    </location>
</feature>
<evidence type="ECO:0000259" key="3">
    <source>
        <dbReference type="Pfam" id="PF26502"/>
    </source>
</evidence>
<sequence>MAVVLATLVTEWTETALVNVLGFALLATIAATGIAFAYRWYGTRRLPIGVSTLAGLVAVGLPLNVAAARGTAVIAGADPFHHATAVYVLGAALAGTVAAEGGRRIGDHLACEVYGIEPIPDIGEAAAILGSARLSGPIHLPETIADADGYPVVDRETKRTLEGRTMLFPHALSIDDLESRLVDRLERDYDIGHASVDLARDGVVERLAIGGRRRGSSRTLPPDTAAVAVRADPPADATAGDPVELWTDRRDEADSRRLAATGTLRATDETTATIAIDLADASAFDPAGNGSIASGPEYRLVTRPEMPTAVPDFLAALEAAPETVVRARVEPGSDLENEFVDWVPGRVLLVERGHEDGGSGTELVPFPATDHTLSAGDALYALGTPAELEPLFATGAGSVDDSAAE</sequence>
<keyword evidence="1" id="KW-0812">Transmembrane</keyword>
<dbReference type="InterPro" id="IPR058603">
    <property type="entry name" value="DUF8167_2nd"/>
</dbReference>
<dbReference type="EMBL" id="FOKW01000013">
    <property type="protein sequence ID" value="SFC64640.1"/>
    <property type="molecule type" value="Genomic_DNA"/>
</dbReference>
<accession>A0A1I1L4W6</accession>
<feature type="domain" description="DUF8167" evidence="3">
    <location>
        <begin position="138"/>
        <end position="210"/>
    </location>
</feature>
<keyword evidence="6" id="KW-1185">Reference proteome</keyword>
<name>A0A1I1L4W6_NATHA</name>
<evidence type="ECO:0000259" key="2">
    <source>
        <dbReference type="Pfam" id="PF26501"/>
    </source>
</evidence>
<feature type="domain" description="DUF8167" evidence="2">
    <location>
        <begin position="11"/>
        <end position="111"/>
    </location>
</feature>
<feature type="transmembrane region" description="Helical" evidence="1">
    <location>
        <begin position="48"/>
        <end position="68"/>
    </location>
</feature>
<dbReference type="Pfam" id="PF26503">
    <property type="entry name" value="DUF8167_3rd"/>
    <property type="match status" value="1"/>
</dbReference>
<dbReference type="InterPro" id="IPR058604">
    <property type="entry name" value="DUF8167_3rd"/>
</dbReference>
<dbReference type="OrthoDB" id="205214at2157"/>
<reference evidence="6" key="1">
    <citation type="submission" date="2016-10" db="EMBL/GenBank/DDBJ databases">
        <authorList>
            <person name="Varghese N."/>
            <person name="Submissions S."/>
        </authorList>
    </citation>
    <scope>NUCLEOTIDE SEQUENCE [LARGE SCALE GENOMIC DNA]</scope>
    <source>
        <strain evidence="6">DSM 13078</strain>
    </source>
</reference>
<evidence type="ECO:0008006" key="7">
    <source>
        <dbReference type="Google" id="ProtNLM"/>
    </source>
</evidence>
<organism evidence="5 6">
    <name type="scientific">Natronobacterium haloterrestre</name>
    <name type="common">Halobiforma haloterrestris</name>
    <dbReference type="NCBI Taxonomy" id="148448"/>
    <lineage>
        <taxon>Archaea</taxon>
        <taxon>Methanobacteriati</taxon>
        <taxon>Methanobacteriota</taxon>
        <taxon>Stenosarchaea group</taxon>
        <taxon>Halobacteria</taxon>
        <taxon>Halobacteriales</taxon>
        <taxon>Natrialbaceae</taxon>
        <taxon>Natronobacterium</taxon>
    </lineage>
</organism>
<dbReference type="Pfam" id="PF26501">
    <property type="entry name" value="DUF8167"/>
    <property type="match status" value="1"/>
</dbReference>
<keyword evidence="1" id="KW-1133">Transmembrane helix</keyword>
<gene>
    <name evidence="5" type="ORF">SAMN05444422_11317</name>
</gene>
<dbReference type="Pfam" id="PF26502">
    <property type="entry name" value="DUF8167_2nd"/>
    <property type="match status" value="1"/>
</dbReference>
<protein>
    <recommendedName>
        <fullName evidence="7">RCK C-terminal domain-containing protein</fullName>
    </recommendedName>
</protein>
<proteinExistence type="predicted"/>
<dbReference type="RefSeq" id="WP_089789631.1">
    <property type="nucleotide sequence ID" value="NZ_FOKW01000013.1"/>
</dbReference>
<dbReference type="InterPro" id="IPR058480">
    <property type="entry name" value="DUF8167_N"/>
</dbReference>
<evidence type="ECO:0000259" key="4">
    <source>
        <dbReference type="Pfam" id="PF26503"/>
    </source>
</evidence>
<feature type="domain" description="DUF8167" evidence="4">
    <location>
        <begin position="225"/>
        <end position="305"/>
    </location>
</feature>
<evidence type="ECO:0000256" key="1">
    <source>
        <dbReference type="SAM" id="Phobius"/>
    </source>
</evidence>
<evidence type="ECO:0000313" key="6">
    <source>
        <dbReference type="Proteomes" id="UP000199161"/>
    </source>
</evidence>
<evidence type="ECO:0000313" key="5">
    <source>
        <dbReference type="EMBL" id="SFC64640.1"/>
    </source>
</evidence>